<evidence type="ECO:0000313" key="1">
    <source>
        <dbReference type="EMBL" id="SFO34827.1"/>
    </source>
</evidence>
<protein>
    <submittedName>
        <fullName evidence="1">Uncharacterized protein</fullName>
    </submittedName>
</protein>
<dbReference type="STRING" id="260086.SAMN05216207_104631"/>
<name>A0A1I5GG12_PSUAM</name>
<proteinExistence type="predicted"/>
<accession>A0A1I5GG12</accession>
<dbReference type="EMBL" id="FOUY01000046">
    <property type="protein sequence ID" value="SFO34827.1"/>
    <property type="molecule type" value="Genomic_DNA"/>
</dbReference>
<organism evidence="1 2">
    <name type="scientific">Pseudonocardia ammonioxydans</name>
    <dbReference type="NCBI Taxonomy" id="260086"/>
    <lineage>
        <taxon>Bacteria</taxon>
        <taxon>Bacillati</taxon>
        <taxon>Actinomycetota</taxon>
        <taxon>Actinomycetes</taxon>
        <taxon>Pseudonocardiales</taxon>
        <taxon>Pseudonocardiaceae</taxon>
        <taxon>Pseudonocardia</taxon>
    </lineage>
</organism>
<evidence type="ECO:0000313" key="2">
    <source>
        <dbReference type="Proteomes" id="UP000199614"/>
    </source>
</evidence>
<sequence>MTAGGAPARTRGIDRTSPEWRAAVKAAVADAPPVDDATRARLRAMLAVPAGEQPAPARTGEVAA</sequence>
<dbReference type="Proteomes" id="UP000199614">
    <property type="component" value="Unassembled WGS sequence"/>
</dbReference>
<gene>
    <name evidence="1" type="ORF">SAMN05216207_104631</name>
</gene>
<reference evidence="1 2" key="1">
    <citation type="submission" date="2016-10" db="EMBL/GenBank/DDBJ databases">
        <authorList>
            <person name="de Groot N.N."/>
        </authorList>
    </citation>
    <scope>NUCLEOTIDE SEQUENCE [LARGE SCALE GENOMIC DNA]</scope>
    <source>
        <strain evidence="1 2">CGMCC 4.1877</strain>
    </source>
</reference>
<dbReference type="AlphaFoldDB" id="A0A1I5GG12"/>
<keyword evidence="2" id="KW-1185">Reference proteome</keyword>